<reference evidence="8" key="1">
    <citation type="journal article" date="2020" name="mSystems">
        <title>Genome- and Community-Level Interaction Insights into Carbon Utilization and Element Cycling Functions of Hydrothermarchaeota in Hydrothermal Sediment.</title>
        <authorList>
            <person name="Zhou Z."/>
            <person name="Liu Y."/>
            <person name="Xu W."/>
            <person name="Pan J."/>
            <person name="Luo Z.H."/>
            <person name="Li M."/>
        </authorList>
    </citation>
    <scope>NUCLEOTIDE SEQUENCE [LARGE SCALE GENOMIC DNA]</scope>
    <source>
        <strain evidence="8">SpSt-1125</strain>
    </source>
</reference>
<dbReference type="GO" id="GO:0090729">
    <property type="term" value="F:toxin activity"/>
    <property type="evidence" value="ECO:0007669"/>
    <property type="project" value="UniProtKB-KW"/>
</dbReference>
<sequence length="123" mass="13810">MGEGVLVDTDVLIDYVRGRRGLPEAVWYLSEITLYEFIRGSSDPGRAKELLEEEFIVLFHDNEVIRSAAAIWRVLKAQGALVEDRDLLIAATAISKGLPLLTGNTKHFARFKEFGLRLHGERA</sequence>
<comment type="caution">
    <text evidence="8">The sequence shown here is derived from an EMBL/GenBank/DDBJ whole genome shotgun (WGS) entry which is preliminary data.</text>
</comment>
<dbReference type="CDD" id="cd09881">
    <property type="entry name" value="PIN_VapC4-5_FitB-like"/>
    <property type="match status" value="1"/>
</dbReference>
<dbReference type="GO" id="GO:0016787">
    <property type="term" value="F:hydrolase activity"/>
    <property type="evidence" value="ECO:0007669"/>
    <property type="project" value="UniProtKB-KW"/>
</dbReference>
<evidence type="ECO:0000256" key="6">
    <source>
        <dbReference type="HAMAP-Rule" id="MF_00265"/>
    </source>
</evidence>
<dbReference type="PANTHER" id="PTHR42740:SF1">
    <property type="entry name" value="RIBONUCLEASE VAPC3"/>
    <property type="match status" value="1"/>
</dbReference>
<feature type="domain" description="PIN" evidence="7">
    <location>
        <begin position="5"/>
        <end position="111"/>
    </location>
</feature>
<dbReference type="Gene3D" id="3.40.50.1010">
    <property type="entry name" value="5'-nuclease"/>
    <property type="match status" value="1"/>
</dbReference>
<feature type="binding site" evidence="6">
    <location>
        <position position="86"/>
    </location>
    <ligand>
        <name>Mg(2+)</name>
        <dbReference type="ChEBI" id="CHEBI:18420"/>
    </ligand>
</feature>
<keyword evidence="5 6" id="KW-0460">Magnesium</keyword>
<comment type="function">
    <text evidence="6">Toxic component of a toxin-antitoxin (TA) system. An RNase.</text>
</comment>
<evidence type="ECO:0000256" key="3">
    <source>
        <dbReference type="ARBA" id="ARBA00022723"/>
    </source>
</evidence>
<dbReference type="EC" id="3.1.-.-" evidence="6"/>
<name>A0A7J3X763_THEPE</name>
<feature type="binding site" evidence="6">
    <location>
        <position position="8"/>
    </location>
    <ligand>
        <name>Mg(2+)</name>
        <dbReference type="ChEBI" id="CHEBI:18420"/>
    </ligand>
</feature>
<dbReference type="HAMAP" id="MF_00265">
    <property type="entry name" value="VapC_Nob1"/>
    <property type="match status" value="1"/>
</dbReference>
<dbReference type="InterPro" id="IPR002716">
    <property type="entry name" value="PIN_dom"/>
</dbReference>
<accession>A0A7J3X763</accession>
<dbReference type="GO" id="GO:0004540">
    <property type="term" value="F:RNA nuclease activity"/>
    <property type="evidence" value="ECO:0007669"/>
    <property type="project" value="InterPro"/>
</dbReference>
<dbReference type="InterPro" id="IPR029060">
    <property type="entry name" value="PIN-like_dom_sf"/>
</dbReference>
<keyword evidence="1 6" id="KW-1277">Toxin-antitoxin system</keyword>
<evidence type="ECO:0000256" key="1">
    <source>
        <dbReference type="ARBA" id="ARBA00022649"/>
    </source>
</evidence>
<dbReference type="Pfam" id="PF01850">
    <property type="entry name" value="PIN"/>
    <property type="match status" value="1"/>
</dbReference>
<proteinExistence type="inferred from homology"/>
<comment type="cofactor">
    <cofactor evidence="6">
        <name>Mg(2+)</name>
        <dbReference type="ChEBI" id="CHEBI:18420"/>
    </cofactor>
</comment>
<dbReference type="GO" id="GO:0000287">
    <property type="term" value="F:magnesium ion binding"/>
    <property type="evidence" value="ECO:0007669"/>
    <property type="project" value="UniProtKB-UniRule"/>
</dbReference>
<evidence type="ECO:0000256" key="2">
    <source>
        <dbReference type="ARBA" id="ARBA00022722"/>
    </source>
</evidence>
<evidence type="ECO:0000313" key="8">
    <source>
        <dbReference type="EMBL" id="HHP05049.1"/>
    </source>
</evidence>
<dbReference type="PANTHER" id="PTHR42740">
    <property type="entry name" value="RIBONUCLEASE VAPC3"/>
    <property type="match status" value="1"/>
</dbReference>
<evidence type="ECO:0000256" key="4">
    <source>
        <dbReference type="ARBA" id="ARBA00022801"/>
    </source>
</evidence>
<dbReference type="AlphaFoldDB" id="A0A7J3X763"/>
<keyword evidence="3 6" id="KW-0479">Metal-binding</keyword>
<dbReference type="InterPro" id="IPR022907">
    <property type="entry name" value="VapC_family"/>
</dbReference>
<comment type="similarity">
    <text evidence="6">Belongs to the PINc/VapC protein family.</text>
</comment>
<dbReference type="InterPro" id="IPR051749">
    <property type="entry name" value="PINc/VapC_TA_RNase"/>
</dbReference>
<keyword evidence="2 6" id="KW-0540">Nuclease</keyword>
<gene>
    <name evidence="6" type="primary">vapC</name>
    <name evidence="8" type="ORF">ENM88_04785</name>
</gene>
<keyword evidence="6" id="KW-0800">Toxin</keyword>
<keyword evidence="4 6" id="KW-0378">Hydrolase</keyword>
<dbReference type="SUPFAM" id="SSF88723">
    <property type="entry name" value="PIN domain-like"/>
    <property type="match status" value="1"/>
</dbReference>
<organism evidence="8">
    <name type="scientific">Thermofilum pendens</name>
    <dbReference type="NCBI Taxonomy" id="2269"/>
    <lineage>
        <taxon>Archaea</taxon>
        <taxon>Thermoproteota</taxon>
        <taxon>Thermoprotei</taxon>
        <taxon>Thermofilales</taxon>
        <taxon>Thermofilaceae</taxon>
        <taxon>Thermofilum</taxon>
    </lineage>
</organism>
<evidence type="ECO:0000256" key="5">
    <source>
        <dbReference type="ARBA" id="ARBA00022842"/>
    </source>
</evidence>
<protein>
    <recommendedName>
        <fullName evidence="6">Ribonuclease VapC</fullName>
        <shortName evidence="6">RNase VapC</shortName>
        <ecNumber evidence="6">3.1.-.-</ecNumber>
    </recommendedName>
    <alternativeName>
        <fullName evidence="6">Putative toxin VapC</fullName>
    </alternativeName>
</protein>
<evidence type="ECO:0000259" key="7">
    <source>
        <dbReference type="Pfam" id="PF01850"/>
    </source>
</evidence>
<dbReference type="EMBL" id="DRZM01000146">
    <property type="protein sequence ID" value="HHP05049.1"/>
    <property type="molecule type" value="Genomic_DNA"/>
</dbReference>